<keyword evidence="1" id="KW-0812">Transmembrane</keyword>
<dbReference type="Pfam" id="PF00672">
    <property type="entry name" value="HAMP"/>
    <property type="match status" value="1"/>
</dbReference>
<feature type="transmembrane region" description="Helical" evidence="1">
    <location>
        <begin position="68"/>
        <end position="89"/>
    </location>
</feature>
<dbReference type="SMART" id="SM00304">
    <property type="entry name" value="HAMP"/>
    <property type="match status" value="1"/>
</dbReference>
<dbReference type="InterPro" id="IPR003660">
    <property type="entry name" value="HAMP_dom"/>
</dbReference>
<dbReference type="CDD" id="cd06225">
    <property type="entry name" value="HAMP"/>
    <property type="match status" value="1"/>
</dbReference>
<organism evidence="3">
    <name type="scientific">marine sediment metagenome</name>
    <dbReference type="NCBI Taxonomy" id="412755"/>
    <lineage>
        <taxon>unclassified sequences</taxon>
        <taxon>metagenomes</taxon>
        <taxon>ecological metagenomes</taxon>
    </lineage>
</organism>
<proteinExistence type="predicted"/>
<feature type="domain" description="HAMP" evidence="2">
    <location>
        <begin position="91"/>
        <end position="143"/>
    </location>
</feature>
<dbReference type="GO" id="GO:0016020">
    <property type="term" value="C:membrane"/>
    <property type="evidence" value="ECO:0007669"/>
    <property type="project" value="InterPro"/>
</dbReference>
<accession>A0A0F8YL90</accession>
<keyword evidence="1" id="KW-0472">Membrane</keyword>
<dbReference type="Gene3D" id="6.10.340.10">
    <property type="match status" value="1"/>
</dbReference>
<evidence type="ECO:0000259" key="2">
    <source>
        <dbReference type="PROSITE" id="PS50885"/>
    </source>
</evidence>
<name>A0A0F8YL90_9ZZZZ</name>
<evidence type="ECO:0000256" key="1">
    <source>
        <dbReference type="SAM" id="Phobius"/>
    </source>
</evidence>
<dbReference type="PROSITE" id="PS50885">
    <property type="entry name" value="HAMP"/>
    <property type="match status" value="1"/>
</dbReference>
<feature type="transmembrane region" description="Helical" evidence="1">
    <location>
        <begin position="21"/>
        <end position="48"/>
    </location>
</feature>
<sequence>MKFRLRGEKRKYFFVQKRLQSKYILVAVICSLLAALLTGGMYALYWSIANKVIMGENPIMWATYREANIVAGSILALWLVLVTIASLITSNRIFGPLGRIQSYIKRVGEGNFEEKIILRKGDDLMPLADALNEMVENLKRTQQRRPR</sequence>
<evidence type="ECO:0000313" key="3">
    <source>
        <dbReference type="EMBL" id="KKK82183.1"/>
    </source>
</evidence>
<dbReference type="AlphaFoldDB" id="A0A0F8YL90"/>
<keyword evidence="1" id="KW-1133">Transmembrane helix</keyword>
<dbReference type="SUPFAM" id="SSF158472">
    <property type="entry name" value="HAMP domain-like"/>
    <property type="match status" value="1"/>
</dbReference>
<reference evidence="3" key="1">
    <citation type="journal article" date="2015" name="Nature">
        <title>Complex archaea that bridge the gap between prokaryotes and eukaryotes.</title>
        <authorList>
            <person name="Spang A."/>
            <person name="Saw J.H."/>
            <person name="Jorgensen S.L."/>
            <person name="Zaremba-Niedzwiedzka K."/>
            <person name="Martijn J."/>
            <person name="Lind A.E."/>
            <person name="van Eijk R."/>
            <person name="Schleper C."/>
            <person name="Guy L."/>
            <person name="Ettema T.J."/>
        </authorList>
    </citation>
    <scope>NUCLEOTIDE SEQUENCE</scope>
</reference>
<protein>
    <recommendedName>
        <fullName evidence="2">HAMP domain-containing protein</fullName>
    </recommendedName>
</protein>
<gene>
    <name evidence="3" type="ORF">LCGC14_2805930</name>
</gene>
<comment type="caution">
    <text evidence="3">The sequence shown here is derived from an EMBL/GenBank/DDBJ whole genome shotgun (WGS) entry which is preliminary data.</text>
</comment>
<dbReference type="EMBL" id="LAZR01052786">
    <property type="protein sequence ID" value="KKK82183.1"/>
    <property type="molecule type" value="Genomic_DNA"/>
</dbReference>
<dbReference type="GO" id="GO:0007165">
    <property type="term" value="P:signal transduction"/>
    <property type="evidence" value="ECO:0007669"/>
    <property type="project" value="InterPro"/>
</dbReference>